<evidence type="ECO:0000256" key="3">
    <source>
        <dbReference type="ARBA" id="ARBA00022692"/>
    </source>
</evidence>
<protein>
    <submittedName>
        <fullName evidence="8">Transmembrane epididymal protein 1-like</fullName>
    </submittedName>
</protein>
<organism evidence="7 8">
    <name type="scientific">Chrysochloris asiatica</name>
    <name type="common">Cape golden mole</name>
    <dbReference type="NCBI Taxonomy" id="185453"/>
    <lineage>
        <taxon>Eukaryota</taxon>
        <taxon>Metazoa</taxon>
        <taxon>Chordata</taxon>
        <taxon>Craniata</taxon>
        <taxon>Vertebrata</taxon>
        <taxon>Euteleostomi</taxon>
        <taxon>Mammalia</taxon>
        <taxon>Eutheria</taxon>
        <taxon>Afrotheria</taxon>
        <taxon>Chrysochloridae</taxon>
        <taxon>Chrysochlorinae</taxon>
        <taxon>Chrysochloris</taxon>
    </lineage>
</organism>
<keyword evidence="4 6" id="KW-1133">Transmembrane helix</keyword>
<dbReference type="Pfam" id="PF04819">
    <property type="entry name" value="DUF716"/>
    <property type="match status" value="1"/>
</dbReference>
<proteinExistence type="inferred from homology"/>
<evidence type="ECO:0000256" key="5">
    <source>
        <dbReference type="ARBA" id="ARBA00023136"/>
    </source>
</evidence>
<dbReference type="PANTHER" id="PTHR46441">
    <property type="entry name" value="TRANSMEMBRANE EPIDIDYMAL FAMILY MEMBER 3"/>
    <property type="match status" value="1"/>
</dbReference>
<evidence type="ECO:0000256" key="4">
    <source>
        <dbReference type="ARBA" id="ARBA00022989"/>
    </source>
</evidence>
<comment type="similarity">
    <text evidence="2">Belongs to the TMEM45 family.</text>
</comment>
<feature type="transmembrane region" description="Helical" evidence="6">
    <location>
        <begin position="226"/>
        <end position="250"/>
    </location>
</feature>
<reference evidence="8" key="1">
    <citation type="submission" date="2025-08" db="UniProtKB">
        <authorList>
            <consortium name="RefSeq"/>
        </authorList>
    </citation>
    <scope>IDENTIFICATION</scope>
    <source>
        <tissue evidence="8">Spleen</tissue>
    </source>
</reference>
<evidence type="ECO:0000256" key="2">
    <source>
        <dbReference type="ARBA" id="ARBA00006948"/>
    </source>
</evidence>
<keyword evidence="3 6" id="KW-0812">Transmembrane</keyword>
<dbReference type="RefSeq" id="XP_006869896.1">
    <property type="nucleotide sequence ID" value="XM_006869834.1"/>
</dbReference>
<dbReference type="GO" id="GO:0016020">
    <property type="term" value="C:membrane"/>
    <property type="evidence" value="ECO:0007669"/>
    <property type="project" value="UniProtKB-SubCell"/>
</dbReference>
<feature type="transmembrane region" description="Helical" evidence="6">
    <location>
        <begin position="50"/>
        <end position="75"/>
    </location>
</feature>
<dbReference type="AlphaFoldDB" id="A0A9B0WVW6"/>
<comment type="subcellular location">
    <subcellularLocation>
        <location evidence="1">Membrane</location>
        <topology evidence="1">Multi-pass membrane protein</topology>
    </subcellularLocation>
</comment>
<feature type="transmembrane region" description="Helical" evidence="6">
    <location>
        <begin position="103"/>
        <end position="124"/>
    </location>
</feature>
<keyword evidence="5 6" id="KW-0472">Membrane</keyword>
<feature type="transmembrane region" description="Helical" evidence="6">
    <location>
        <begin position="12"/>
        <end position="30"/>
    </location>
</feature>
<evidence type="ECO:0000256" key="1">
    <source>
        <dbReference type="ARBA" id="ARBA00004141"/>
    </source>
</evidence>
<gene>
    <name evidence="8" type="primary">LOC102811796</name>
</gene>
<dbReference type="InterPro" id="IPR006904">
    <property type="entry name" value="DUF716"/>
</dbReference>
<evidence type="ECO:0000313" key="8">
    <source>
        <dbReference type="RefSeq" id="XP_006869896.1"/>
    </source>
</evidence>
<feature type="transmembrane region" description="Helical" evidence="6">
    <location>
        <begin position="136"/>
        <end position="152"/>
    </location>
</feature>
<keyword evidence="7" id="KW-1185">Reference proteome</keyword>
<dbReference type="GeneID" id="102811796"/>
<dbReference type="OrthoDB" id="551896at2759"/>
<feature type="transmembrane region" description="Helical" evidence="6">
    <location>
        <begin position="193"/>
        <end position="211"/>
    </location>
</feature>
<accession>A0A9B0WVW6</accession>
<sequence>MGTLEGHLMPGMFFLLYSLYYSVLVSLALVRKQRFLKLPLPPREKRGQRWWQLMSLEGVVKLVFSVSGILGEFFYPPGTNRMMIVDWKDPKRPFMFKNNWEHVTMYGFFLLSGVVDIVSQSCLARQKIKLERAAEALAFFILLLLMINHIQGKSVMEIRAHIFFMVPSFLVGLVLTIEIWVPNQPSLWVLKTWMGLVLSNWMLQISIVMYIPPTRQPWRSDNINDLAFLSIFFCWHVALGAAILAAIYGLCRLWYHHYSSCIEVSFTRYQPCPTDPSSEELEKFITPAVLQDGVV</sequence>
<evidence type="ECO:0000256" key="6">
    <source>
        <dbReference type="SAM" id="Phobius"/>
    </source>
</evidence>
<name>A0A9B0WVW6_CHRAS</name>
<evidence type="ECO:0000313" key="7">
    <source>
        <dbReference type="Proteomes" id="UP000504623"/>
    </source>
</evidence>
<dbReference type="PANTHER" id="PTHR46441:SF3">
    <property type="entry name" value="TRANSMEMBRANE EPIDIDYMAL FAMILY MEMBER 3"/>
    <property type="match status" value="1"/>
</dbReference>
<dbReference type="Proteomes" id="UP000504623">
    <property type="component" value="Unplaced"/>
</dbReference>
<feature type="transmembrane region" description="Helical" evidence="6">
    <location>
        <begin position="158"/>
        <end position="181"/>
    </location>
</feature>